<dbReference type="Proteomes" id="UP001153331">
    <property type="component" value="Unassembled WGS sequence"/>
</dbReference>
<gene>
    <name evidence="1" type="ORF">OPT61_g1913</name>
</gene>
<evidence type="ECO:0000313" key="2">
    <source>
        <dbReference type="Proteomes" id="UP001153331"/>
    </source>
</evidence>
<accession>A0ACC2INF4</accession>
<proteinExistence type="predicted"/>
<organism evidence="1 2">
    <name type="scientific">Boeremia exigua</name>
    <dbReference type="NCBI Taxonomy" id="749465"/>
    <lineage>
        <taxon>Eukaryota</taxon>
        <taxon>Fungi</taxon>
        <taxon>Dikarya</taxon>
        <taxon>Ascomycota</taxon>
        <taxon>Pezizomycotina</taxon>
        <taxon>Dothideomycetes</taxon>
        <taxon>Pleosporomycetidae</taxon>
        <taxon>Pleosporales</taxon>
        <taxon>Pleosporineae</taxon>
        <taxon>Didymellaceae</taxon>
        <taxon>Boeremia</taxon>
    </lineage>
</organism>
<evidence type="ECO:0000313" key="1">
    <source>
        <dbReference type="EMBL" id="KAJ8116725.1"/>
    </source>
</evidence>
<dbReference type="EMBL" id="JAPHNI010000081">
    <property type="protein sequence ID" value="KAJ8116725.1"/>
    <property type="molecule type" value="Genomic_DNA"/>
</dbReference>
<comment type="caution">
    <text evidence="1">The sequence shown here is derived from an EMBL/GenBank/DDBJ whole genome shotgun (WGS) entry which is preliminary data.</text>
</comment>
<sequence>MTALRPRVFDALIVGAGPAGLNAALVFGRTRGTAIVFDSQEYRNEGIKHMHTVASRDHQDPYTFRRIAREQIDSRYDSVWFQNARITHATRRKIGEDDYEGFEVRDSNNETYLGKKLILATGAKDIMPDIPGYKENWPEHIYQCLGCDGYEQRGTPIGVLEFKHPSQSHIVQMAKAFDDRITIFSNGDIPRDPPVQEALKVAKAFGAKVDDRRIVRFVNNGPSHEDGVTIEFETGEPVTLGFIAHRPVTVNRAQHLIDQLGIETVDLSMGGHIKILNPMFNETSVRGVFAAGDTMVMMKQVVIAMAEGAKAAVGAGMQISQEKADAAQPRCTVRLLGAVSQAASLLSKVHVAGLSIHCAPQQEHSRTDRAAKMALIAAGAAGTAALAAYLNAKFHILYDLQNARGGLAPTQDVLDFIAEKVVKKRVLTYHIWEDQALRNRPNHPFLIFEGKTWTYKEFFDAITRVGNWLMNDLGVQVGEVVAIDGGNSPEYVMLWFALDAIGAAISFINWNLTGSGLVHCAKLCEAKHLIADIDVKSNVEASRTDLESLGVTIHYYDPEFIASLSDATLIPESRRENISVESVRGLIYTSGTTGLPKGVVMSTGRELLVGYTTAKYLGLKPEDKMYTCMPLYHGAAHGLCMTPSIHAGSTVVLGRKFSHKTFWPEVAASGANHIQYVGELCRYLLNGPPNPYERNHKVQVAWGNGMRPDVWEPFRERFNIPIINELYAATDGLGATFNRNSGPFTAHTIGLRGLIWNWKFRNEEVRVKMDVDTEDIMRDKNGFAIRCGTDEPGQVLHRLTPETLPSVPGYFNNDGATQKRRIRDVFQKGDMWFKSGDMMRQDSDGRVFFVDRLGDTFRWKSENVSTNEVADMVGKYTQIAETNVYGVQVPGYDGRAGAASIVMADGITESSFDFQALAKHARAVLPGYAVPLFLRVTPALEYTGTMKIQKGRLKTEGVDPDKITGEDKLYWLPPTSDRYQPFGRKDWEDIKDKRMGKAEAGSTKWVANKMKSKGLQRLRWWCEICQKQCRDANGFKCHVQSESHVRQMQVVGEDPRKFINQFSNDFQRDFIALLRTAHNEKWISSNKFYNEYIRDKEHVHMNATKWPSLTEFVKHLGREGICHVKEDEKDGLMIAWRDTSIAAVKRKEEIAEQEAAEARSGAGEDKMLKRMAKRAAEEAEAKKAIEAKRAAAAAAAQPKQNPTPPAEGDSPTEEKADSPVEGEKKDPEEPAVAAAPVKLSFGLKAKAAPPNKAGLGQMKSQSIFKRKKDDGVEQKPFSRIKDLANAISLEGHLAIILQRLNTAASATNPSAGPSNPFASPLNASAGPSTNLQAVSSYPQQPGTVPPIIRTSSHPAVFEHTPAAAPLAPSRQDHVIIDGGIC</sequence>
<protein>
    <submittedName>
        <fullName evidence="1">Uncharacterized protein</fullName>
    </submittedName>
</protein>
<name>A0ACC2INF4_9PLEO</name>
<reference evidence="1" key="1">
    <citation type="submission" date="2022-11" db="EMBL/GenBank/DDBJ databases">
        <title>Genome Sequence of Boeremia exigua.</title>
        <authorList>
            <person name="Buettner E."/>
        </authorList>
    </citation>
    <scope>NUCLEOTIDE SEQUENCE</scope>
    <source>
        <strain evidence="1">CU02</strain>
    </source>
</reference>
<keyword evidence="2" id="KW-1185">Reference proteome</keyword>